<accession>A0A7Z0EIA5</accession>
<organism evidence="1 2">
    <name type="scientific">Nocardiopsis aegyptia</name>
    <dbReference type="NCBI Taxonomy" id="220378"/>
    <lineage>
        <taxon>Bacteria</taxon>
        <taxon>Bacillati</taxon>
        <taxon>Actinomycetota</taxon>
        <taxon>Actinomycetes</taxon>
        <taxon>Streptosporangiales</taxon>
        <taxon>Nocardiopsidaceae</taxon>
        <taxon>Nocardiopsis</taxon>
    </lineage>
</organism>
<name>A0A7Z0EIA5_9ACTN</name>
<dbReference type="InterPro" id="IPR023214">
    <property type="entry name" value="HAD_sf"/>
</dbReference>
<dbReference type="AlphaFoldDB" id="A0A7Z0EIA5"/>
<reference evidence="1 2" key="1">
    <citation type="submission" date="2020-07" db="EMBL/GenBank/DDBJ databases">
        <title>Sequencing the genomes of 1000 actinobacteria strains.</title>
        <authorList>
            <person name="Klenk H.-P."/>
        </authorList>
    </citation>
    <scope>NUCLEOTIDE SEQUENCE [LARGE SCALE GENOMIC DNA]</scope>
    <source>
        <strain evidence="1 2">DSM 44442</strain>
    </source>
</reference>
<evidence type="ECO:0000313" key="1">
    <source>
        <dbReference type="EMBL" id="NYJ32600.1"/>
    </source>
</evidence>
<dbReference type="InterPro" id="IPR036412">
    <property type="entry name" value="HAD-like_sf"/>
</dbReference>
<comment type="caution">
    <text evidence="1">The sequence shown here is derived from an EMBL/GenBank/DDBJ whole genome shotgun (WGS) entry which is preliminary data.</text>
</comment>
<gene>
    <name evidence="1" type="ORF">HNR10_000481</name>
</gene>
<dbReference type="RefSeq" id="WP_179820491.1">
    <property type="nucleotide sequence ID" value="NZ_JACCFS010000001.1"/>
</dbReference>
<sequence>MARPSTLAVDFDGVVHAYSRGWHDGTVYDVPVPGAIEGLRALMDEYAVFIHTSRRVDAVAAWLTDQGFDCRTDYDGEFWNERGVLLVTNRKLPAVAYLDDRAVRFTSWNQALDDLLP</sequence>
<keyword evidence="2" id="KW-1185">Reference proteome</keyword>
<dbReference type="EMBL" id="JACCFS010000001">
    <property type="protein sequence ID" value="NYJ32600.1"/>
    <property type="molecule type" value="Genomic_DNA"/>
</dbReference>
<dbReference type="SUPFAM" id="SSF56784">
    <property type="entry name" value="HAD-like"/>
    <property type="match status" value="1"/>
</dbReference>
<dbReference type="Proteomes" id="UP000572051">
    <property type="component" value="Unassembled WGS sequence"/>
</dbReference>
<evidence type="ECO:0000313" key="2">
    <source>
        <dbReference type="Proteomes" id="UP000572051"/>
    </source>
</evidence>
<proteinExistence type="predicted"/>
<dbReference type="GO" id="GO:0016740">
    <property type="term" value="F:transferase activity"/>
    <property type="evidence" value="ECO:0007669"/>
    <property type="project" value="UniProtKB-KW"/>
</dbReference>
<dbReference type="Gene3D" id="3.40.50.1000">
    <property type="entry name" value="HAD superfamily/HAD-like"/>
    <property type="match status" value="1"/>
</dbReference>
<protein>
    <submittedName>
        <fullName evidence="1">Rhodanese-related sulfurtransferase</fullName>
    </submittedName>
</protein>
<keyword evidence="1" id="KW-0808">Transferase</keyword>